<gene>
    <name evidence="2" type="ORF">GUJ93_ZPchr0010g10672</name>
</gene>
<feature type="region of interest" description="Disordered" evidence="1">
    <location>
        <begin position="110"/>
        <end position="141"/>
    </location>
</feature>
<dbReference type="OrthoDB" id="779884at2759"/>
<proteinExistence type="predicted"/>
<feature type="compositionally biased region" description="Basic and acidic residues" evidence="1">
    <location>
        <begin position="112"/>
        <end position="141"/>
    </location>
</feature>
<keyword evidence="3" id="KW-1185">Reference proteome</keyword>
<evidence type="ECO:0000256" key="1">
    <source>
        <dbReference type="SAM" id="MobiDB-lite"/>
    </source>
</evidence>
<evidence type="ECO:0000313" key="2">
    <source>
        <dbReference type="EMBL" id="KAG8088682.1"/>
    </source>
</evidence>
<evidence type="ECO:0000313" key="3">
    <source>
        <dbReference type="Proteomes" id="UP000729402"/>
    </source>
</evidence>
<comment type="caution">
    <text evidence="2">The sequence shown here is derived from an EMBL/GenBank/DDBJ whole genome shotgun (WGS) entry which is preliminary data.</text>
</comment>
<accession>A0A8J5WHX5</accession>
<sequence>MENCLRASQSLLIALRLANGDERIAIVEISAAMDTAKNSIKVALEHKPRLLKQVLGYFEKRWENQMEPKLYVAALFLNAGKFFAIRENNKKEASRLKSMFNDVHNKQSKITKQADDYERSEDDSFSKPIVIKDRERKNPSK</sequence>
<dbReference type="EMBL" id="JAAALK010000082">
    <property type="protein sequence ID" value="KAG8088682.1"/>
    <property type="molecule type" value="Genomic_DNA"/>
</dbReference>
<protein>
    <submittedName>
        <fullName evidence="2">Uncharacterized protein</fullName>
    </submittedName>
</protein>
<dbReference type="Proteomes" id="UP000729402">
    <property type="component" value="Unassembled WGS sequence"/>
</dbReference>
<organism evidence="2 3">
    <name type="scientific">Zizania palustris</name>
    <name type="common">Northern wild rice</name>
    <dbReference type="NCBI Taxonomy" id="103762"/>
    <lineage>
        <taxon>Eukaryota</taxon>
        <taxon>Viridiplantae</taxon>
        <taxon>Streptophyta</taxon>
        <taxon>Embryophyta</taxon>
        <taxon>Tracheophyta</taxon>
        <taxon>Spermatophyta</taxon>
        <taxon>Magnoliopsida</taxon>
        <taxon>Liliopsida</taxon>
        <taxon>Poales</taxon>
        <taxon>Poaceae</taxon>
        <taxon>BOP clade</taxon>
        <taxon>Oryzoideae</taxon>
        <taxon>Oryzeae</taxon>
        <taxon>Zizaniinae</taxon>
        <taxon>Zizania</taxon>
    </lineage>
</organism>
<reference evidence="2" key="2">
    <citation type="submission" date="2021-02" db="EMBL/GenBank/DDBJ databases">
        <authorList>
            <person name="Kimball J.A."/>
            <person name="Haas M.W."/>
            <person name="Macchietto M."/>
            <person name="Kono T."/>
            <person name="Duquette J."/>
            <person name="Shao M."/>
        </authorList>
    </citation>
    <scope>NUCLEOTIDE SEQUENCE</scope>
    <source>
        <tissue evidence="2">Fresh leaf tissue</tissue>
    </source>
</reference>
<name>A0A8J5WHX5_ZIZPA</name>
<reference evidence="2" key="1">
    <citation type="journal article" date="2021" name="bioRxiv">
        <title>Whole Genome Assembly and Annotation of Northern Wild Rice, Zizania palustris L., Supports a Whole Genome Duplication in the Zizania Genus.</title>
        <authorList>
            <person name="Haas M."/>
            <person name="Kono T."/>
            <person name="Macchietto M."/>
            <person name="Millas R."/>
            <person name="McGilp L."/>
            <person name="Shao M."/>
            <person name="Duquette J."/>
            <person name="Hirsch C.N."/>
            <person name="Kimball J."/>
        </authorList>
    </citation>
    <scope>NUCLEOTIDE SEQUENCE</scope>
    <source>
        <tissue evidence="2">Fresh leaf tissue</tissue>
    </source>
</reference>
<dbReference type="AlphaFoldDB" id="A0A8J5WHX5"/>